<evidence type="ECO:0000313" key="2">
    <source>
        <dbReference type="EMBL" id="KAF5802624.1"/>
    </source>
</evidence>
<reference evidence="3" key="2">
    <citation type="submission" date="2017-02" db="EMBL/GenBank/DDBJ databases">
        <title>Sunflower complete genome.</title>
        <authorList>
            <person name="Langlade N."/>
            <person name="Munos S."/>
        </authorList>
    </citation>
    <scope>NUCLEOTIDE SEQUENCE [LARGE SCALE GENOMIC DNA]</scope>
    <source>
        <tissue evidence="3">Leaves</tissue>
    </source>
</reference>
<reference evidence="2" key="3">
    <citation type="submission" date="2020-06" db="EMBL/GenBank/DDBJ databases">
        <title>Helianthus annuus Genome sequencing and assembly Release 2.</title>
        <authorList>
            <person name="Gouzy J."/>
            <person name="Langlade N."/>
            <person name="Munos S."/>
        </authorList>
    </citation>
    <scope>NUCLEOTIDE SEQUENCE</scope>
    <source>
        <tissue evidence="2">Leaves</tissue>
    </source>
</reference>
<evidence type="ECO:0000313" key="3">
    <source>
        <dbReference type="EMBL" id="OTG23178.1"/>
    </source>
</evidence>
<name>A0A251UIM2_HELAN</name>
<evidence type="ECO:0000313" key="4">
    <source>
        <dbReference type="Proteomes" id="UP000215914"/>
    </source>
</evidence>
<dbReference type="EMBL" id="CM007895">
    <property type="protein sequence ID" value="OTG23178.1"/>
    <property type="molecule type" value="Genomic_DNA"/>
</dbReference>
<organism evidence="3 4">
    <name type="scientific">Helianthus annuus</name>
    <name type="common">Common sunflower</name>
    <dbReference type="NCBI Taxonomy" id="4232"/>
    <lineage>
        <taxon>Eukaryota</taxon>
        <taxon>Viridiplantae</taxon>
        <taxon>Streptophyta</taxon>
        <taxon>Embryophyta</taxon>
        <taxon>Tracheophyta</taxon>
        <taxon>Spermatophyta</taxon>
        <taxon>Magnoliopsida</taxon>
        <taxon>eudicotyledons</taxon>
        <taxon>Gunneridae</taxon>
        <taxon>Pentapetalae</taxon>
        <taxon>asterids</taxon>
        <taxon>campanulids</taxon>
        <taxon>Asterales</taxon>
        <taxon>Asteraceae</taxon>
        <taxon>Asteroideae</taxon>
        <taxon>Heliantheae alliance</taxon>
        <taxon>Heliantheae</taxon>
        <taxon>Helianthus</taxon>
    </lineage>
</organism>
<dbReference type="Gramene" id="mRNA:HanXRQr2_Chr06g0261661">
    <property type="protein sequence ID" value="mRNA:HanXRQr2_Chr06g0261661"/>
    <property type="gene ID" value="HanXRQr2_Chr06g0261661"/>
</dbReference>
<sequence>MTKLGSFVSKMKLESKKSSDNRDGTRTFTGANRTNHSRSDKHILFVHLDYSPSLLVRSYKNRNATNVDVQEIKQSS</sequence>
<feature type="region of interest" description="Disordered" evidence="1">
    <location>
        <begin position="1"/>
        <end position="36"/>
    </location>
</feature>
<keyword evidence="4" id="KW-1185">Reference proteome</keyword>
<dbReference type="Proteomes" id="UP000215914">
    <property type="component" value="Chromosome 6"/>
</dbReference>
<dbReference type="EMBL" id="MNCJ02000321">
    <property type="protein sequence ID" value="KAF5802624.1"/>
    <property type="molecule type" value="Genomic_DNA"/>
</dbReference>
<protein>
    <submittedName>
        <fullName evidence="3">Uncharacterized protein</fullName>
    </submittedName>
</protein>
<gene>
    <name evidence="3" type="ORF">HannXRQ_Chr06g0179541</name>
    <name evidence="2" type="ORF">HanXRQr2_Chr06g0261661</name>
</gene>
<dbReference type="InParanoid" id="A0A251UIM2"/>
<accession>A0A251UIM2</accession>
<dbReference type="AlphaFoldDB" id="A0A251UIM2"/>
<evidence type="ECO:0000256" key="1">
    <source>
        <dbReference type="SAM" id="MobiDB-lite"/>
    </source>
</evidence>
<reference evidence="2 4" key="1">
    <citation type="journal article" date="2017" name="Nature">
        <title>The sunflower genome provides insights into oil metabolism, flowering and Asterid evolution.</title>
        <authorList>
            <person name="Badouin H."/>
            <person name="Gouzy J."/>
            <person name="Grassa C.J."/>
            <person name="Murat F."/>
            <person name="Staton S.E."/>
            <person name="Cottret L."/>
            <person name="Lelandais-Briere C."/>
            <person name="Owens G.L."/>
            <person name="Carrere S."/>
            <person name="Mayjonade B."/>
            <person name="Legrand L."/>
            <person name="Gill N."/>
            <person name="Kane N.C."/>
            <person name="Bowers J.E."/>
            <person name="Hubner S."/>
            <person name="Bellec A."/>
            <person name="Berard A."/>
            <person name="Berges H."/>
            <person name="Blanchet N."/>
            <person name="Boniface M.C."/>
            <person name="Brunel D."/>
            <person name="Catrice O."/>
            <person name="Chaidir N."/>
            <person name="Claudel C."/>
            <person name="Donnadieu C."/>
            <person name="Faraut T."/>
            <person name="Fievet G."/>
            <person name="Helmstetter N."/>
            <person name="King M."/>
            <person name="Knapp S.J."/>
            <person name="Lai Z."/>
            <person name="Le Paslier M.C."/>
            <person name="Lippi Y."/>
            <person name="Lorenzon L."/>
            <person name="Mandel J.R."/>
            <person name="Marage G."/>
            <person name="Marchand G."/>
            <person name="Marquand E."/>
            <person name="Bret-Mestries E."/>
            <person name="Morien E."/>
            <person name="Nambeesan S."/>
            <person name="Nguyen T."/>
            <person name="Pegot-Espagnet P."/>
            <person name="Pouilly N."/>
            <person name="Raftis F."/>
            <person name="Sallet E."/>
            <person name="Schiex T."/>
            <person name="Thomas J."/>
            <person name="Vandecasteele C."/>
            <person name="Vares D."/>
            <person name="Vear F."/>
            <person name="Vautrin S."/>
            <person name="Crespi M."/>
            <person name="Mangin B."/>
            <person name="Burke J.M."/>
            <person name="Salse J."/>
            <person name="Munos S."/>
            <person name="Vincourt P."/>
            <person name="Rieseberg L.H."/>
            <person name="Langlade N.B."/>
        </authorList>
    </citation>
    <scope>NUCLEOTIDE SEQUENCE [LARGE SCALE GENOMIC DNA]</scope>
    <source>
        <strain evidence="4">cv. SF193</strain>
        <tissue evidence="2">Leaves</tissue>
    </source>
</reference>
<feature type="compositionally biased region" description="Basic and acidic residues" evidence="1">
    <location>
        <begin position="11"/>
        <end position="25"/>
    </location>
</feature>
<proteinExistence type="predicted"/>